<dbReference type="PANTHER" id="PTHR43283">
    <property type="entry name" value="BETA-LACTAMASE-RELATED"/>
    <property type="match status" value="1"/>
</dbReference>
<dbReference type="Pfam" id="PF00144">
    <property type="entry name" value="Beta-lactamase"/>
    <property type="match status" value="1"/>
</dbReference>
<dbReference type="InterPro" id="IPR012338">
    <property type="entry name" value="Beta-lactam/transpept-like"/>
</dbReference>
<dbReference type="RefSeq" id="WP_284245367.1">
    <property type="nucleotide sequence ID" value="NZ_BSST01000001.1"/>
</dbReference>
<name>A0ABQ6GXV0_9GAMM</name>
<dbReference type="PANTHER" id="PTHR43283:SF7">
    <property type="entry name" value="BETA-LACTAMASE-RELATED DOMAIN-CONTAINING PROTEIN"/>
    <property type="match status" value="1"/>
</dbReference>
<evidence type="ECO:0000313" key="4">
    <source>
        <dbReference type="Proteomes" id="UP001157186"/>
    </source>
</evidence>
<protein>
    <recommendedName>
        <fullName evidence="2">Beta-lactamase-related domain-containing protein</fullName>
    </recommendedName>
</protein>
<feature type="chain" id="PRO_5047009440" description="Beta-lactamase-related domain-containing protein" evidence="1">
    <location>
        <begin position="28"/>
        <end position="419"/>
    </location>
</feature>
<feature type="domain" description="Beta-lactamase-related" evidence="2">
    <location>
        <begin position="100"/>
        <end position="379"/>
    </location>
</feature>
<sequence>MVIYLNFNKLLVIALLSAMSSFTTISAKENNDLAPEVTAEEAAISFWELPYLENAFIDTMPAEREDGLVVSSMVANGGNKAMMVKLAQEIAGKQYGKLDSLLVARQGKLIFESYYLRGRVNLAHGQASAVKAYTSLALGRAIQLGYLTMADLDKPLIHFLKDLDREKLVQGADTITLHKALTMHGGLSLSEEQSKALEKPASKLKGQGFVQTLLEQSAPITPKSQIYQYGNYNPMLVMTVIDAVVPGSAKEFIKHEILDKLAITNYSWDEHVSGLPEAGWRVSMTSRDMLKLGFLVANKGKWQGEQLISADYLAKATSGLVKPTQDWMPDNYRYGYFWYQTVMTVDDKSYDATFAWGGGGQRVIVIADLDLTIVITAHDREDQIMAQISNTVIPAFAEKGKNHDSNVLVNSPKIKIDSI</sequence>
<dbReference type="Gene3D" id="3.40.710.10">
    <property type="entry name" value="DD-peptidase/beta-lactamase superfamily"/>
    <property type="match status" value="1"/>
</dbReference>
<dbReference type="EMBL" id="BSST01000001">
    <property type="protein sequence ID" value="GLX79456.1"/>
    <property type="molecule type" value="Genomic_DNA"/>
</dbReference>
<reference evidence="3 4" key="1">
    <citation type="submission" date="2023-03" db="EMBL/GenBank/DDBJ databases">
        <title>Draft genome sequence of Thalassotalea insulae KCTC 62186T.</title>
        <authorList>
            <person name="Sawabe T."/>
        </authorList>
    </citation>
    <scope>NUCLEOTIDE SEQUENCE [LARGE SCALE GENOMIC DNA]</scope>
    <source>
        <strain evidence="3 4">KCTC 62186</strain>
    </source>
</reference>
<evidence type="ECO:0000256" key="1">
    <source>
        <dbReference type="SAM" id="SignalP"/>
    </source>
</evidence>
<proteinExistence type="predicted"/>
<dbReference type="InterPro" id="IPR001466">
    <property type="entry name" value="Beta-lactam-related"/>
</dbReference>
<evidence type="ECO:0000313" key="3">
    <source>
        <dbReference type="EMBL" id="GLX79456.1"/>
    </source>
</evidence>
<keyword evidence="4" id="KW-1185">Reference proteome</keyword>
<gene>
    <name evidence="3" type="ORF">tinsulaeT_27960</name>
</gene>
<evidence type="ECO:0000259" key="2">
    <source>
        <dbReference type="Pfam" id="PF00144"/>
    </source>
</evidence>
<organism evidence="3 4">
    <name type="scientific">Thalassotalea insulae</name>
    <dbReference type="NCBI Taxonomy" id="2056778"/>
    <lineage>
        <taxon>Bacteria</taxon>
        <taxon>Pseudomonadati</taxon>
        <taxon>Pseudomonadota</taxon>
        <taxon>Gammaproteobacteria</taxon>
        <taxon>Alteromonadales</taxon>
        <taxon>Colwelliaceae</taxon>
        <taxon>Thalassotalea</taxon>
    </lineage>
</organism>
<dbReference type="InterPro" id="IPR050789">
    <property type="entry name" value="Diverse_Enzym_Activities"/>
</dbReference>
<comment type="caution">
    <text evidence="3">The sequence shown here is derived from an EMBL/GenBank/DDBJ whole genome shotgun (WGS) entry which is preliminary data.</text>
</comment>
<accession>A0ABQ6GXV0</accession>
<keyword evidence="1" id="KW-0732">Signal</keyword>
<dbReference type="SUPFAM" id="SSF56601">
    <property type="entry name" value="beta-lactamase/transpeptidase-like"/>
    <property type="match status" value="1"/>
</dbReference>
<feature type="signal peptide" evidence="1">
    <location>
        <begin position="1"/>
        <end position="27"/>
    </location>
</feature>
<dbReference type="Proteomes" id="UP001157186">
    <property type="component" value="Unassembled WGS sequence"/>
</dbReference>